<dbReference type="PANTHER" id="PTHR48011:SF4">
    <property type="entry name" value="MITOGEN-ACTIVATED PROTEIN KINASE KINASE KINASE 19"/>
    <property type="match status" value="1"/>
</dbReference>
<dbReference type="InterPro" id="IPR052751">
    <property type="entry name" value="Plant_MAPKKK"/>
</dbReference>
<dbReference type="PANTHER" id="PTHR48011">
    <property type="entry name" value="CCR4-NOT TRANSCRIPTIONAL COMPLEX SUBUNIT CAF120-RELATED"/>
    <property type="match status" value="1"/>
</dbReference>
<dbReference type="Proteomes" id="UP001172102">
    <property type="component" value="Unassembled WGS sequence"/>
</dbReference>
<evidence type="ECO:0000259" key="2">
    <source>
        <dbReference type="PROSITE" id="PS50011"/>
    </source>
</evidence>
<dbReference type="SUPFAM" id="SSF56112">
    <property type="entry name" value="Protein kinase-like (PK-like)"/>
    <property type="match status" value="1"/>
</dbReference>
<gene>
    <name evidence="3" type="ORF">B0H67DRAFT_553977</name>
</gene>
<name>A0AA40AGN5_9PEZI</name>
<dbReference type="GO" id="GO:0004672">
    <property type="term" value="F:protein kinase activity"/>
    <property type="evidence" value="ECO:0007669"/>
    <property type="project" value="InterPro"/>
</dbReference>
<evidence type="ECO:0000256" key="1">
    <source>
        <dbReference type="SAM" id="MobiDB-lite"/>
    </source>
</evidence>
<dbReference type="GO" id="GO:0005524">
    <property type="term" value="F:ATP binding"/>
    <property type="evidence" value="ECO:0007669"/>
    <property type="project" value="InterPro"/>
</dbReference>
<dbReference type="EMBL" id="JAUKUA010000004">
    <property type="protein sequence ID" value="KAK0715457.1"/>
    <property type="molecule type" value="Genomic_DNA"/>
</dbReference>
<dbReference type="InterPro" id="IPR000719">
    <property type="entry name" value="Prot_kinase_dom"/>
</dbReference>
<dbReference type="AlphaFoldDB" id="A0AA40AGN5"/>
<dbReference type="GO" id="GO:0007165">
    <property type="term" value="P:signal transduction"/>
    <property type="evidence" value="ECO:0007669"/>
    <property type="project" value="TreeGrafter"/>
</dbReference>
<dbReference type="Pfam" id="PF00069">
    <property type="entry name" value="Pkinase"/>
    <property type="match status" value="1"/>
</dbReference>
<keyword evidence="3" id="KW-0418">Kinase</keyword>
<organism evidence="3 4">
    <name type="scientific">Lasiosphaeris hirsuta</name>
    <dbReference type="NCBI Taxonomy" id="260670"/>
    <lineage>
        <taxon>Eukaryota</taxon>
        <taxon>Fungi</taxon>
        <taxon>Dikarya</taxon>
        <taxon>Ascomycota</taxon>
        <taxon>Pezizomycotina</taxon>
        <taxon>Sordariomycetes</taxon>
        <taxon>Sordariomycetidae</taxon>
        <taxon>Sordariales</taxon>
        <taxon>Lasiosphaeriaceae</taxon>
        <taxon>Lasiosphaeris</taxon>
    </lineage>
</organism>
<keyword evidence="3" id="KW-0808">Transferase</keyword>
<accession>A0AA40AGN5</accession>
<evidence type="ECO:0000313" key="3">
    <source>
        <dbReference type="EMBL" id="KAK0715457.1"/>
    </source>
</evidence>
<reference evidence="3" key="1">
    <citation type="submission" date="2023-06" db="EMBL/GenBank/DDBJ databases">
        <title>Genome-scale phylogeny and comparative genomics of the fungal order Sordariales.</title>
        <authorList>
            <consortium name="Lawrence Berkeley National Laboratory"/>
            <person name="Hensen N."/>
            <person name="Bonometti L."/>
            <person name="Westerberg I."/>
            <person name="Brannstrom I.O."/>
            <person name="Guillou S."/>
            <person name="Cros-Aarteil S."/>
            <person name="Calhoun S."/>
            <person name="Haridas S."/>
            <person name="Kuo A."/>
            <person name="Mondo S."/>
            <person name="Pangilinan J."/>
            <person name="Riley R."/>
            <person name="Labutti K."/>
            <person name="Andreopoulos B."/>
            <person name="Lipzen A."/>
            <person name="Chen C."/>
            <person name="Yanf M."/>
            <person name="Daum C."/>
            <person name="Ng V."/>
            <person name="Clum A."/>
            <person name="Steindorff A."/>
            <person name="Ohm R."/>
            <person name="Martin F."/>
            <person name="Silar P."/>
            <person name="Natvig D."/>
            <person name="Lalanne C."/>
            <person name="Gautier V."/>
            <person name="Ament-Velasquez S.L."/>
            <person name="Kruys A."/>
            <person name="Hutchinson M.I."/>
            <person name="Powell A.J."/>
            <person name="Barry K."/>
            <person name="Miller A.N."/>
            <person name="Grigoriev I.V."/>
            <person name="Debuchy R."/>
            <person name="Gladieux P."/>
            <person name="Thoren M.H."/>
            <person name="Johannesson H."/>
        </authorList>
    </citation>
    <scope>NUCLEOTIDE SEQUENCE</scope>
    <source>
        <strain evidence="3">SMH4607-1</strain>
    </source>
</reference>
<dbReference type="PROSITE" id="PS50011">
    <property type="entry name" value="PROTEIN_KINASE_DOM"/>
    <property type="match status" value="1"/>
</dbReference>
<sequence length="340" mass="37908">MSELPITSKDDVECAIIYKIEDPNTILGVKYSHWVPGSARGNDILYMGRIMGDTPPSEHSLEQIQEALLPVPADRIFPPLPIQWWRVRTVVTVADDWDEEPSPDIYLKRPWLQGFDERPDSVEGGSVQVAVWFAHEIKQLEQLARFPPHPNLVRYHGCRVRKGRITGALLGRVPGKDLWTHLQDGKTVDKEPFLTALASAVDYLHNLVGLVHNDIHPSNIMVSPDGVPTLIDLGSAHPVGEEMKIGVPFECWGGDPLDMDPETHYDGPGGSPTSRKSRDLASLHHLRTWLDNPVLETAIQRQQIETASLFVQVANKRMRAAAARVEASRNKAAKESETTT</sequence>
<dbReference type="Gene3D" id="1.10.510.10">
    <property type="entry name" value="Transferase(Phosphotransferase) domain 1"/>
    <property type="match status" value="1"/>
</dbReference>
<dbReference type="InterPro" id="IPR011009">
    <property type="entry name" value="Kinase-like_dom_sf"/>
</dbReference>
<protein>
    <submittedName>
        <fullName evidence="3">Kinase-like domain-containing protein</fullName>
    </submittedName>
</protein>
<comment type="caution">
    <text evidence="3">The sequence shown here is derived from an EMBL/GenBank/DDBJ whole genome shotgun (WGS) entry which is preliminary data.</text>
</comment>
<feature type="region of interest" description="Disordered" evidence="1">
    <location>
        <begin position="258"/>
        <end position="278"/>
    </location>
</feature>
<feature type="domain" description="Protein kinase" evidence="2">
    <location>
        <begin position="91"/>
        <end position="340"/>
    </location>
</feature>
<proteinExistence type="predicted"/>
<keyword evidence="4" id="KW-1185">Reference proteome</keyword>
<evidence type="ECO:0000313" key="4">
    <source>
        <dbReference type="Proteomes" id="UP001172102"/>
    </source>
</evidence>